<evidence type="ECO:0000256" key="1">
    <source>
        <dbReference type="SAM" id="MobiDB-lite"/>
    </source>
</evidence>
<feature type="transmembrane region" description="Helical" evidence="2">
    <location>
        <begin position="94"/>
        <end position="115"/>
    </location>
</feature>
<dbReference type="AlphaFoldDB" id="A0A059FJ74"/>
<dbReference type="PATRIC" id="fig|1280950.3.peg.2529"/>
<dbReference type="EMBL" id="ARYK01000006">
    <property type="protein sequence ID" value="KCZ90694.1"/>
    <property type="molecule type" value="Genomic_DNA"/>
</dbReference>
<accession>A0A059FJ74</accession>
<organism evidence="3 4">
    <name type="scientific">Hyphomonas johnsonii MHS-2</name>
    <dbReference type="NCBI Taxonomy" id="1280950"/>
    <lineage>
        <taxon>Bacteria</taxon>
        <taxon>Pseudomonadati</taxon>
        <taxon>Pseudomonadota</taxon>
        <taxon>Alphaproteobacteria</taxon>
        <taxon>Hyphomonadales</taxon>
        <taxon>Hyphomonadaceae</taxon>
        <taxon>Hyphomonas</taxon>
    </lineage>
</organism>
<comment type="caution">
    <text evidence="3">The sequence shown here is derived from an EMBL/GenBank/DDBJ whole genome shotgun (WGS) entry which is preliminary data.</text>
</comment>
<keyword evidence="4" id="KW-1185">Reference proteome</keyword>
<feature type="compositionally biased region" description="Pro residues" evidence="1">
    <location>
        <begin position="8"/>
        <end position="24"/>
    </location>
</feature>
<reference evidence="3 4" key="1">
    <citation type="journal article" date="2014" name="Antonie Van Leeuwenhoek">
        <title>Hyphomonas beringensis sp. nov. and Hyphomonas chukchiensis sp. nov., isolated from surface seawater of the Bering Sea and Chukchi Sea.</title>
        <authorList>
            <person name="Li C."/>
            <person name="Lai Q."/>
            <person name="Li G."/>
            <person name="Dong C."/>
            <person name="Wang J."/>
            <person name="Liao Y."/>
            <person name="Shao Z."/>
        </authorList>
    </citation>
    <scope>NUCLEOTIDE SEQUENCE [LARGE SCALE GENOMIC DNA]</scope>
    <source>
        <strain evidence="3 4">MHS-2</strain>
    </source>
</reference>
<feature type="region of interest" description="Disordered" evidence="1">
    <location>
        <begin position="1"/>
        <end position="24"/>
    </location>
</feature>
<keyword evidence="2" id="KW-1133">Transmembrane helix</keyword>
<keyword evidence="2" id="KW-0812">Transmembrane</keyword>
<feature type="transmembrane region" description="Helical" evidence="2">
    <location>
        <begin position="32"/>
        <end position="59"/>
    </location>
</feature>
<protein>
    <submittedName>
        <fullName evidence="3">Uncharacterized protein</fullName>
    </submittedName>
</protein>
<gene>
    <name evidence="3" type="ORF">HJO_12621</name>
</gene>
<dbReference type="Proteomes" id="UP000025171">
    <property type="component" value="Unassembled WGS sequence"/>
</dbReference>
<keyword evidence="2" id="KW-0472">Membrane</keyword>
<evidence type="ECO:0000313" key="4">
    <source>
        <dbReference type="Proteomes" id="UP000025171"/>
    </source>
</evidence>
<dbReference type="STRING" id="1280950.HJO_12621"/>
<sequence length="121" mass="12850">MSDSEPPVVEPLPPPPGPAPAPRPVKPPPRPLLIRLFGISPWGGLKLLALCVLVGFFVLAANFNPASPDVDVPAALASIARQTLAAAGWAVRNFWKPALAGAGIVLPVWILWRLVSLPFRK</sequence>
<dbReference type="RefSeq" id="WP_051618570.1">
    <property type="nucleotide sequence ID" value="NZ_ARYK01000006.1"/>
</dbReference>
<evidence type="ECO:0000313" key="3">
    <source>
        <dbReference type="EMBL" id="KCZ90694.1"/>
    </source>
</evidence>
<dbReference type="eggNOG" id="ENOG50302S6">
    <property type="taxonomic scope" value="Bacteria"/>
</dbReference>
<evidence type="ECO:0000256" key="2">
    <source>
        <dbReference type="SAM" id="Phobius"/>
    </source>
</evidence>
<name>A0A059FJ74_9PROT</name>
<proteinExistence type="predicted"/>
<dbReference type="OrthoDB" id="7620099at2"/>